<dbReference type="GO" id="GO:0005739">
    <property type="term" value="C:mitochondrion"/>
    <property type="evidence" value="ECO:0007669"/>
    <property type="project" value="TreeGrafter"/>
</dbReference>
<organism evidence="8">
    <name type="scientific">Rhizopus microsporus var. microsporus</name>
    <dbReference type="NCBI Taxonomy" id="86635"/>
    <lineage>
        <taxon>Eukaryota</taxon>
        <taxon>Fungi</taxon>
        <taxon>Fungi incertae sedis</taxon>
        <taxon>Mucoromycota</taxon>
        <taxon>Mucoromycotina</taxon>
        <taxon>Mucoromycetes</taxon>
        <taxon>Mucorales</taxon>
        <taxon>Mucorineae</taxon>
        <taxon>Rhizopodaceae</taxon>
        <taxon>Rhizopus</taxon>
    </lineage>
</organism>
<protein>
    <recommendedName>
        <fullName evidence="6">Sulfhydryl oxidase</fullName>
        <ecNumber evidence="6">1.8.3.2</ecNumber>
    </recommendedName>
</protein>
<dbReference type="Pfam" id="PF04777">
    <property type="entry name" value="Evr1_Alr"/>
    <property type="match status" value="1"/>
</dbReference>
<keyword evidence="2 6" id="KW-0285">Flavoprotein</keyword>
<dbReference type="EMBL" id="KV921925">
    <property type="protein sequence ID" value="ORE06332.1"/>
    <property type="molecule type" value="Genomic_DNA"/>
</dbReference>
<dbReference type="PROSITE" id="PS51324">
    <property type="entry name" value="ERV_ALR"/>
    <property type="match status" value="1"/>
</dbReference>
<keyword evidence="5" id="KW-1015">Disulfide bond</keyword>
<evidence type="ECO:0000256" key="2">
    <source>
        <dbReference type="ARBA" id="ARBA00022630"/>
    </source>
</evidence>
<dbReference type="GO" id="GO:0050660">
    <property type="term" value="F:flavin adenine dinucleotide binding"/>
    <property type="evidence" value="ECO:0007669"/>
    <property type="project" value="TreeGrafter"/>
</dbReference>
<dbReference type="VEuPathDB" id="FungiDB:BCV72DRAFT_125663"/>
<evidence type="ECO:0000256" key="5">
    <source>
        <dbReference type="ARBA" id="ARBA00023157"/>
    </source>
</evidence>
<dbReference type="InterPro" id="IPR036774">
    <property type="entry name" value="ERV/ALR_sulphydryl_oxid_sf"/>
</dbReference>
<name>A0A1X0R2U4_RHIZD</name>
<keyword evidence="6" id="KW-1133">Transmembrane helix</keyword>
<keyword evidence="6" id="KW-0472">Membrane</keyword>
<keyword evidence="6" id="KW-0812">Transmembrane</keyword>
<comment type="catalytic activity">
    <reaction evidence="6">
        <text>2 R'C(R)SH + O2 = R'C(R)S-S(R)CR' + H2O2</text>
        <dbReference type="Rhea" id="RHEA:17357"/>
        <dbReference type="ChEBI" id="CHEBI:15379"/>
        <dbReference type="ChEBI" id="CHEBI:16240"/>
        <dbReference type="ChEBI" id="CHEBI:16520"/>
        <dbReference type="ChEBI" id="CHEBI:17412"/>
        <dbReference type="EC" id="1.8.3.2"/>
    </reaction>
</comment>
<dbReference type="GO" id="GO:0016971">
    <property type="term" value="F:flavin-dependent sulfhydryl oxidase activity"/>
    <property type="evidence" value="ECO:0007669"/>
    <property type="project" value="InterPro"/>
</dbReference>
<dbReference type="PANTHER" id="PTHR12645:SF1">
    <property type="entry name" value="FAD-LINKED SULFHYDRYL OXIDASE ERV2"/>
    <property type="match status" value="1"/>
</dbReference>
<reference evidence="8" key="1">
    <citation type="journal article" date="2016" name="Proc. Natl. Acad. Sci. U.S.A.">
        <title>Lipid metabolic changes in an early divergent fungus govern the establishment of a mutualistic symbiosis with endobacteria.</title>
        <authorList>
            <person name="Lastovetsky O.A."/>
            <person name="Gaspar M.L."/>
            <person name="Mondo S.J."/>
            <person name="LaButti K.M."/>
            <person name="Sandor L."/>
            <person name="Grigoriev I.V."/>
            <person name="Henry S.A."/>
            <person name="Pawlowska T.E."/>
        </authorList>
    </citation>
    <scope>NUCLEOTIDE SEQUENCE [LARGE SCALE GENOMIC DNA]</scope>
    <source>
        <strain evidence="8">ATCC 52814</strain>
    </source>
</reference>
<feature type="domain" description="ERV/ALR sulfhydryl oxidase" evidence="7">
    <location>
        <begin position="51"/>
        <end position="151"/>
    </location>
</feature>
<dbReference type="EC" id="1.8.3.2" evidence="6"/>
<dbReference type="SUPFAM" id="SSF69000">
    <property type="entry name" value="FAD-dependent thiol oxidase"/>
    <property type="match status" value="1"/>
</dbReference>
<dbReference type="Proteomes" id="UP000242414">
    <property type="component" value="Unassembled WGS sequence"/>
</dbReference>
<feature type="transmembrane region" description="Helical" evidence="6">
    <location>
        <begin position="6"/>
        <end position="24"/>
    </location>
</feature>
<evidence type="ECO:0000259" key="7">
    <source>
        <dbReference type="PROSITE" id="PS51324"/>
    </source>
</evidence>
<comment type="cofactor">
    <cofactor evidence="1 6">
        <name>FAD</name>
        <dbReference type="ChEBI" id="CHEBI:57692"/>
    </cofactor>
</comment>
<evidence type="ECO:0000256" key="3">
    <source>
        <dbReference type="ARBA" id="ARBA00022827"/>
    </source>
</evidence>
<evidence type="ECO:0000256" key="1">
    <source>
        <dbReference type="ARBA" id="ARBA00001974"/>
    </source>
</evidence>
<evidence type="ECO:0000256" key="4">
    <source>
        <dbReference type="ARBA" id="ARBA00023002"/>
    </source>
</evidence>
<evidence type="ECO:0000313" key="8">
    <source>
        <dbReference type="EMBL" id="ORE06332.1"/>
    </source>
</evidence>
<accession>A0A1X0R2U4</accession>
<dbReference type="Gene3D" id="1.20.120.310">
    <property type="entry name" value="ERV/ALR sulfhydryl oxidase domain"/>
    <property type="match status" value="1"/>
</dbReference>
<dbReference type="OrthoDB" id="59470at2759"/>
<keyword evidence="4 6" id="KW-0560">Oxidoreductase</keyword>
<dbReference type="InterPro" id="IPR017905">
    <property type="entry name" value="ERV/ALR_sulphydryl_oxidase"/>
</dbReference>
<proteinExistence type="predicted"/>
<gene>
    <name evidence="8" type="ORF">BCV72DRAFT_125663</name>
</gene>
<dbReference type="FunFam" id="1.20.120.310:FF:000002">
    <property type="entry name" value="Sulfhydryl oxidase"/>
    <property type="match status" value="1"/>
</dbReference>
<dbReference type="PANTHER" id="PTHR12645">
    <property type="entry name" value="ALR/ERV"/>
    <property type="match status" value="1"/>
</dbReference>
<sequence length="157" mass="17960">MKRIGTVAVVTLVMLVTATILLLYSKQIKSTMTASSISQQDSHVIMGHMTNQTERAELGRATWKFLHTMMARYPENPTEQERESLKEFMFLFSKLYPCGECARHFNQMITQYPPQTSSRAAASQWLCAMHNNVNERLKKPLFDCNNIEAKYPCGCSE</sequence>
<keyword evidence="3 6" id="KW-0274">FAD</keyword>
<dbReference type="InterPro" id="IPR039799">
    <property type="entry name" value="ALR/ERV"/>
</dbReference>
<evidence type="ECO:0000256" key="6">
    <source>
        <dbReference type="RuleBase" id="RU371123"/>
    </source>
</evidence>
<dbReference type="AlphaFoldDB" id="A0A1X0R2U4"/>